<feature type="transmembrane region" description="Helical" evidence="6">
    <location>
        <begin position="181"/>
        <end position="203"/>
    </location>
</feature>
<feature type="transmembrane region" description="Helical" evidence="6">
    <location>
        <begin position="303"/>
        <end position="322"/>
    </location>
</feature>
<accession>A0A2I0QTZ1</accession>
<feature type="transmembrane region" description="Helical" evidence="6">
    <location>
        <begin position="223"/>
        <end position="239"/>
    </location>
</feature>
<dbReference type="PANTHER" id="PTHR30250">
    <property type="entry name" value="PST FAMILY PREDICTED COLANIC ACID TRANSPORTER"/>
    <property type="match status" value="1"/>
</dbReference>
<feature type="transmembrane region" description="Helical" evidence="6">
    <location>
        <begin position="12"/>
        <end position="33"/>
    </location>
</feature>
<dbReference type="PANTHER" id="PTHR30250:SF11">
    <property type="entry name" value="O-ANTIGEN TRANSPORTER-RELATED"/>
    <property type="match status" value="1"/>
</dbReference>
<dbReference type="OrthoDB" id="5906224at2"/>
<keyword evidence="4 6" id="KW-1133">Transmembrane helix</keyword>
<feature type="transmembrane region" description="Helical" evidence="6">
    <location>
        <begin position="427"/>
        <end position="446"/>
    </location>
</feature>
<feature type="transmembrane region" description="Helical" evidence="6">
    <location>
        <begin position="259"/>
        <end position="282"/>
    </location>
</feature>
<dbReference type="GO" id="GO:0005886">
    <property type="term" value="C:plasma membrane"/>
    <property type="evidence" value="ECO:0007669"/>
    <property type="project" value="UniProtKB-SubCell"/>
</dbReference>
<evidence type="ECO:0000256" key="4">
    <source>
        <dbReference type="ARBA" id="ARBA00022989"/>
    </source>
</evidence>
<dbReference type="EMBL" id="PJNH01000002">
    <property type="protein sequence ID" value="PKR77815.1"/>
    <property type="molecule type" value="Genomic_DNA"/>
</dbReference>
<feature type="transmembrane region" description="Helical" evidence="6">
    <location>
        <begin position="452"/>
        <end position="476"/>
    </location>
</feature>
<proteinExistence type="predicted"/>
<comment type="subcellular location">
    <subcellularLocation>
        <location evidence="1">Cell membrane</location>
        <topology evidence="1">Multi-pass membrane protein</topology>
    </subcellularLocation>
</comment>
<comment type="caution">
    <text evidence="7">The sequence shown here is derived from an EMBL/GenBank/DDBJ whole genome shotgun (WGS) entry which is preliminary data.</text>
</comment>
<keyword evidence="5 6" id="KW-0472">Membrane</keyword>
<feature type="transmembrane region" description="Helical" evidence="6">
    <location>
        <begin position="369"/>
        <end position="391"/>
    </location>
</feature>
<sequence length="495" mass="55977">MDKELTNVTKQSGIIFIGKIIGLTFGLLFNFVAARFLGAEVYGQFIFIFSFIGFFPLLVLLGLQQGLVYFIPKFNENEEKDKRNSIITFSFLLVLFFSCAISILILMKSDFIAKTILNKPELNNLIKLLSPLIIFTALNQLSKGVFQGIKRINYFVFSQDLLIPVIKLTVLLITVLIGYEIYSLALASYIGTIIGTVYLVTVIYKEGLFSRIRFRKPSQYKELIKFSLPLLLTGYLGLISNKTDIIMIGYFHSEDQVGIYNIALRIGTLSSFILVAFNTMFAPTISSLYSKRDMDTLANMYKVITKWIVGVNLIAFGLILIFSEEIMRVFGSEFIVGSTTLILITIGQVMNAGVGSAGYILIMTGNSLYALYINFMAVIINITLNFLLIPIYGIEGAAFASLISVFVINILRLLLVYKLHKIHPYDVSYFILLKTFIISFVIVYLLNNWISLIWISQLIGLSITFIILFCLIYYYFGLTKQDNIILNAVLKKIKK</sequence>
<dbReference type="AlphaFoldDB" id="A0A2I0QTZ1"/>
<dbReference type="Proteomes" id="UP000243524">
    <property type="component" value="Unassembled WGS sequence"/>
</dbReference>
<evidence type="ECO:0000256" key="6">
    <source>
        <dbReference type="SAM" id="Phobius"/>
    </source>
</evidence>
<feature type="transmembrane region" description="Helical" evidence="6">
    <location>
        <begin position="125"/>
        <end position="142"/>
    </location>
</feature>
<reference evidence="7 8" key="1">
    <citation type="submission" date="2017-06" db="EMBL/GenBank/DDBJ databases">
        <title>the draft geome sequence of Illustriluteabacillus marina B3227.</title>
        <authorList>
            <person name="He R.-H."/>
            <person name="Du Z.-J."/>
        </authorList>
    </citation>
    <scope>NUCLEOTIDE SEQUENCE [LARGE SCALE GENOMIC DNA]</scope>
    <source>
        <strain evidence="7 8">B3227</strain>
    </source>
</reference>
<dbReference type="InterPro" id="IPR002797">
    <property type="entry name" value="Polysacc_synth"/>
</dbReference>
<gene>
    <name evidence="7" type="ORF">CEY16_07755</name>
</gene>
<dbReference type="InterPro" id="IPR050833">
    <property type="entry name" value="Poly_Biosynth_Transport"/>
</dbReference>
<keyword evidence="3 6" id="KW-0812">Transmembrane</keyword>
<feature type="transmembrane region" description="Helical" evidence="6">
    <location>
        <begin position="154"/>
        <end position="175"/>
    </location>
</feature>
<dbReference type="RefSeq" id="WP_101331423.1">
    <property type="nucleotide sequence ID" value="NZ_PJNH01000002.1"/>
</dbReference>
<evidence type="ECO:0000256" key="3">
    <source>
        <dbReference type="ARBA" id="ARBA00022692"/>
    </source>
</evidence>
<feature type="transmembrane region" description="Helical" evidence="6">
    <location>
        <begin position="45"/>
        <end position="63"/>
    </location>
</feature>
<keyword evidence="2" id="KW-1003">Cell membrane</keyword>
<evidence type="ECO:0000313" key="7">
    <source>
        <dbReference type="EMBL" id="PKR77815.1"/>
    </source>
</evidence>
<feature type="transmembrane region" description="Helical" evidence="6">
    <location>
        <begin position="84"/>
        <end position="105"/>
    </location>
</feature>
<protein>
    <submittedName>
        <fullName evidence="7">Uncharacterized protein</fullName>
    </submittedName>
</protein>
<keyword evidence="8" id="KW-1185">Reference proteome</keyword>
<dbReference type="Pfam" id="PF01943">
    <property type="entry name" value="Polysacc_synt"/>
    <property type="match status" value="1"/>
</dbReference>
<evidence type="ECO:0000313" key="8">
    <source>
        <dbReference type="Proteomes" id="UP000243524"/>
    </source>
</evidence>
<feature type="transmembrane region" description="Helical" evidence="6">
    <location>
        <begin position="334"/>
        <end position="362"/>
    </location>
</feature>
<dbReference type="CDD" id="cd13128">
    <property type="entry name" value="MATE_Wzx_like"/>
    <property type="match status" value="1"/>
</dbReference>
<evidence type="ECO:0000256" key="1">
    <source>
        <dbReference type="ARBA" id="ARBA00004651"/>
    </source>
</evidence>
<name>A0A2I0QTZ1_9BACI</name>
<feature type="transmembrane region" description="Helical" evidence="6">
    <location>
        <begin position="397"/>
        <end position="415"/>
    </location>
</feature>
<evidence type="ECO:0000256" key="2">
    <source>
        <dbReference type="ARBA" id="ARBA00022475"/>
    </source>
</evidence>
<organism evidence="7 8">
    <name type="scientific">Halalkalibacillus sediminis</name>
    <dbReference type="NCBI Taxonomy" id="2018042"/>
    <lineage>
        <taxon>Bacteria</taxon>
        <taxon>Bacillati</taxon>
        <taxon>Bacillota</taxon>
        <taxon>Bacilli</taxon>
        <taxon>Bacillales</taxon>
        <taxon>Bacillaceae</taxon>
        <taxon>Halalkalibacillus</taxon>
    </lineage>
</organism>
<evidence type="ECO:0000256" key="5">
    <source>
        <dbReference type="ARBA" id="ARBA00023136"/>
    </source>
</evidence>